<evidence type="ECO:0000256" key="5">
    <source>
        <dbReference type="ARBA" id="ARBA00022553"/>
    </source>
</evidence>
<feature type="transmembrane region" description="Helical" evidence="12">
    <location>
        <begin position="142"/>
        <end position="168"/>
    </location>
</feature>
<dbReference type="SMART" id="SM00388">
    <property type="entry name" value="HisKA"/>
    <property type="match status" value="1"/>
</dbReference>
<feature type="transmembrane region" description="Helical" evidence="12">
    <location>
        <begin position="227"/>
        <end position="245"/>
    </location>
</feature>
<dbReference type="InterPro" id="IPR005467">
    <property type="entry name" value="His_kinase_dom"/>
</dbReference>
<dbReference type="InterPro" id="IPR050736">
    <property type="entry name" value="Sensor_HK_Regulatory"/>
</dbReference>
<keyword evidence="4" id="KW-1003">Cell membrane</keyword>
<evidence type="ECO:0000313" key="14">
    <source>
        <dbReference type="EMBL" id="GAA4683571.1"/>
    </source>
</evidence>
<evidence type="ECO:0000256" key="4">
    <source>
        <dbReference type="ARBA" id="ARBA00022475"/>
    </source>
</evidence>
<reference evidence="15" key="1">
    <citation type="journal article" date="2019" name="Int. J. Syst. Evol. Microbiol.">
        <title>The Global Catalogue of Microorganisms (GCM) 10K type strain sequencing project: providing services to taxonomists for standard genome sequencing and annotation.</title>
        <authorList>
            <consortium name="The Broad Institute Genomics Platform"/>
            <consortium name="The Broad Institute Genome Sequencing Center for Infectious Disease"/>
            <person name="Wu L."/>
            <person name="Ma J."/>
        </authorList>
    </citation>
    <scope>NUCLEOTIDE SEQUENCE [LARGE SCALE GENOMIC DNA]</scope>
    <source>
        <strain evidence="15">JCM 18127</strain>
    </source>
</reference>
<proteinExistence type="predicted"/>
<keyword evidence="15" id="KW-1185">Reference proteome</keyword>
<dbReference type="CDD" id="cd00082">
    <property type="entry name" value="HisKA"/>
    <property type="match status" value="1"/>
</dbReference>
<protein>
    <recommendedName>
        <fullName evidence="3">histidine kinase</fullName>
        <ecNumber evidence="3">2.7.13.3</ecNumber>
    </recommendedName>
</protein>
<organism evidence="14 15">
    <name type="scientific">Nocardioides nanhaiensis</name>
    <dbReference type="NCBI Taxonomy" id="1476871"/>
    <lineage>
        <taxon>Bacteria</taxon>
        <taxon>Bacillati</taxon>
        <taxon>Actinomycetota</taxon>
        <taxon>Actinomycetes</taxon>
        <taxon>Propionibacteriales</taxon>
        <taxon>Nocardioidaceae</taxon>
        <taxon>Nocardioides</taxon>
    </lineage>
</organism>
<dbReference type="Gene3D" id="3.30.450.20">
    <property type="entry name" value="PAS domain"/>
    <property type="match status" value="1"/>
</dbReference>
<dbReference type="PANTHER" id="PTHR43711:SF1">
    <property type="entry name" value="HISTIDINE KINASE 1"/>
    <property type="match status" value="1"/>
</dbReference>
<dbReference type="InterPro" id="IPR004358">
    <property type="entry name" value="Sig_transdc_His_kin-like_C"/>
</dbReference>
<evidence type="ECO:0000256" key="8">
    <source>
        <dbReference type="ARBA" id="ARBA00022777"/>
    </source>
</evidence>
<evidence type="ECO:0000256" key="6">
    <source>
        <dbReference type="ARBA" id="ARBA00022679"/>
    </source>
</evidence>
<evidence type="ECO:0000256" key="3">
    <source>
        <dbReference type="ARBA" id="ARBA00012438"/>
    </source>
</evidence>
<evidence type="ECO:0000256" key="11">
    <source>
        <dbReference type="ARBA" id="ARBA00023136"/>
    </source>
</evidence>
<feature type="transmembrane region" description="Helical" evidence="12">
    <location>
        <begin position="52"/>
        <end position="70"/>
    </location>
</feature>
<dbReference type="Pfam" id="PF02518">
    <property type="entry name" value="HATPase_c"/>
    <property type="match status" value="1"/>
</dbReference>
<keyword evidence="10" id="KW-0902">Two-component regulatory system</keyword>
<comment type="caution">
    <text evidence="14">The sequence shown here is derived from an EMBL/GenBank/DDBJ whole genome shotgun (WGS) entry which is preliminary data.</text>
</comment>
<dbReference type="EMBL" id="BAABIM010000002">
    <property type="protein sequence ID" value="GAA4683571.1"/>
    <property type="molecule type" value="Genomic_DNA"/>
</dbReference>
<keyword evidence="11 12" id="KW-0472">Membrane</keyword>
<comment type="catalytic activity">
    <reaction evidence="1">
        <text>ATP + protein L-histidine = ADP + protein N-phospho-L-histidine.</text>
        <dbReference type="EC" id="2.7.13.3"/>
    </reaction>
</comment>
<dbReference type="PROSITE" id="PS50109">
    <property type="entry name" value="HIS_KIN"/>
    <property type="match status" value="1"/>
</dbReference>
<dbReference type="InterPro" id="IPR003594">
    <property type="entry name" value="HATPase_dom"/>
</dbReference>
<feature type="transmembrane region" description="Helical" evidence="12">
    <location>
        <begin position="100"/>
        <end position="121"/>
    </location>
</feature>
<dbReference type="SUPFAM" id="SSF55874">
    <property type="entry name" value="ATPase domain of HSP90 chaperone/DNA topoisomerase II/histidine kinase"/>
    <property type="match status" value="1"/>
</dbReference>
<comment type="subcellular location">
    <subcellularLocation>
        <location evidence="2">Cell membrane</location>
        <topology evidence="2">Multi-pass membrane protein</topology>
    </subcellularLocation>
</comment>
<keyword evidence="8" id="KW-0418">Kinase</keyword>
<dbReference type="Pfam" id="PF00512">
    <property type="entry name" value="HisKA"/>
    <property type="match status" value="1"/>
</dbReference>
<evidence type="ECO:0000256" key="7">
    <source>
        <dbReference type="ARBA" id="ARBA00022692"/>
    </source>
</evidence>
<dbReference type="InterPro" id="IPR036097">
    <property type="entry name" value="HisK_dim/P_sf"/>
</dbReference>
<dbReference type="RefSeq" id="WP_345265486.1">
    <property type="nucleotide sequence ID" value="NZ_BAABIM010000002.1"/>
</dbReference>
<name>A0ABP8WA32_9ACTN</name>
<feature type="transmembrane region" description="Helical" evidence="12">
    <location>
        <begin position="307"/>
        <end position="324"/>
    </location>
</feature>
<dbReference type="PRINTS" id="PR00344">
    <property type="entry name" value="BCTRLSENSOR"/>
</dbReference>
<dbReference type="EC" id="2.7.13.3" evidence="3"/>
<sequence>MTLPAPTGPRPRAGARGARLPVSPADLLGHAGAAGLYLGVLALGNTLTHPEVAGIGVFWPAAGVAVAWLLLTDAARLPLALGLLVVTTVLGVVSQGGLSGVVLLLVLASHAVLVVTAWWLARRAGGDSSFGPRGLDLTTTRGLVALARVTTTAAAVSAPVAVLASVAATGLWDPWVWLTWVVRNVVAVVVTLAAALLLAAARDRRHAGTALVALLTPGPRRRARTELAALVAATTVLCLLVFGLAQQAPLSFVVVAATVWAGRRFTPVVVALHSFVVSLVAAIATARGSGPFSLIDDPWARTSAVQLFVLLTTVIGLLLATSTLREQRLTERLREASARFDGLLTRLDDYIWSAEVLPDRRLRLRFASAPAVEVFGGAAPQAGEQDAVVDLLRWVPAEDHEVVRGFYRELVERGTAEAEFRLVGGDGVVRWAWSRASARAELDGLVVEGITTDISQRHALDELRTQFLAIAGHELRTPLTVIRGYAETLGEELEDRPRAAGHAAAIGRRAQQLETLVGDFFDLATVENGRVALTRTRLDLADLVADVAAEHAAAAARADVRVQLETSPAEVDGDAVRLRQVVDNLLDNAVKYGCAGGRVQVRCRPVHGETGARAVVLEVSDDGIGVPPEELPQLFERFYRASTGRARTVDGTGLGLAVVRAVTEAHGGAVEASAGGGGHGLRIAVRLPAAAPLPGEHAPDADDPATLTG</sequence>
<dbReference type="PANTHER" id="PTHR43711">
    <property type="entry name" value="TWO-COMPONENT HISTIDINE KINASE"/>
    <property type="match status" value="1"/>
</dbReference>
<feature type="transmembrane region" description="Helical" evidence="12">
    <location>
        <begin position="180"/>
        <end position="201"/>
    </location>
</feature>
<dbReference type="Pfam" id="PF05231">
    <property type="entry name" value="MASE1"/>
    <property type="match status" value="1"/>
</dbReference>
<feature type="transmembrane region" description="Helical" evidence="12">
    <location>
        <begin position="265"/>
        <end position="286"/>
    </location>
</feature>
<dbReference type="SUPFAM" id="SSF55785">
    <property type="entry name" value="PYP-like sensor domain (PAS domain)"/>
    <property type="match status" value="1"/>
</dbReference>
<feature type="transmembrane region" description="Helical" evidence="12">
    <location>
        <begin position="77"/>
        <end position="94"/>
    </location>
</feature>
<keyword evidence="5" id="KW-0597">Phosphoprotein</keyword>
<evidence type="ECO:0000256" key="12">
    <source>
        <dbReference type="SAM" id="Phobius"/>
    </source>
</evidence>
<accession>A0ABP8WA32</accession>
<dbReference type="CDD" id="cd00075">
    <property type="entry name" value="HATPase"/>
    <property type="match status" value="1"/>
</dbReference>
<dbReference type="Proteomes" id="UP001500621">
    <property type="component" value="Unassembled WGS sequence"/>
</dbReference>
<dbReference type="InterPro" id="IPR035965">
    <property type="entry name" value="PAS-like_dom_sf"/>
</dbReference>
<keyword evidence="7 12" id="KW-0812">Transmembrane</keyword>
<dbReference type="Gene3D" id="1.10.287.130">
    <property type="match status" value="1"/>
</dbReference>
<dbReference type="SMART" id="SM00387">
    <property type="entry name" value="HATPase_c"/>
    <property type="match status" value="1"/>
</dbReference>
<dbReference type="SUPFAM" id="SSF47384">
    <property type="entry name" value="Homodimeric domain of signal transducing histidine kinase"/>
    <property type="match status" value="1"/>
</dbReference>
<evidence type="ECO:0000256" key="9">
    <source>
        <dbReference type="ARBA" id="ARBA00022989"/>
    </source>
</evidence>
<dbReference type="InterPro" id="IPR007895">
    <property type="entry name" value="MASE1"/>
</dbReference>
<gene>
    <name evidence="14" type="ORF">GCM10023226_20930</name>
</gene>
<evidence type="ECO:0000256" key="10">
    <source>
        <dbReference type="ARBA" id="ARBA00023012"/>
    </source>
</evidence>
<dbReference type="InterPro" id="IPR003661">
    <property type="entry name" value="HisK_dim/P_dom"/>
</dbReference>
<evidence type="ECO:0000259" key="13">
    <source>
        <dbReference type="PROSITE" id="PS50109"/>
    </source>
</evidence>
<evidence type="ECO:0000256" key="2">
    <source>
        <dbReference type="ARBA" id="ARBA00004651"/>
    </source>
</evidence>
<evidence type="ECO:0000313" key="15">
    <source>
        <dbReference type="Proteomes" id="UP001500621"/>
    </source>
</evidence>
<feature type="domain" description="Histidine kinase" evidence="13">
    <location>
        <begin position="470"/>
        <end position="691"/>
    </location>
</feature>
<dbReference type="InterPro" id="IPR036890">
    <property type="entry name" value="HATPase_C_sf"/>
</dbReference>
<keyword evidence="9 12" id="KW-1133">Transmembrane helix</keyword>
<dbReference type="Gene3D" id="3.30.565.10">
    <property type="entry name" value="Histidine kinase-like ATPase, C-terminal domain"/>
    <property type="match status" value="1"/>
</dbReference>
<evidence type="ECO:0000256" key="1">
    <source>
        <dbReference type="ARBA" id="ARBA00000085"/>
    </source>
</evidence>
<keyword evidence="6" id="KW-0808">Transferase</keyword>